<dbReference type="PANTHER" id="PTHR43767">
    <property type="entry name" value="LONG-CHAIN-FATTY-ACID--COA LIGASE"/>
    <property type="match status" value="1"/>
</dbReference>
<dbReference type="Pfam" id="PF00501">
    <property type="entry name" value="AMP-binding"/>
    <property type="match status" value="1"/>
</dbReference>
<dbReference type="KEGG" id="plad:PPGU16_40590"/>
<dbReference type="PROSITE" id="PS00455">
    <property type="entry name" value="AMP_BINDING"/>
    <property type="match status" value="1"/>
</dbReference>
<dbReference type="AlphaFoldDB" id="A0A7I8BQS3"/>
<dbReference type="EMBL" id="AP023175">
    <property type="protein sequence ID" value="BCF90992.1"/>
    <property type="molecule type" value="Genomic_DNA"/>
</dbReference>
<dbReference type="Gene3D" id="3.40.50.12780">
    <property type="entry name" value="N-terminal domain of ligase-like"/>
    <property type="match status" value="1"/>
</dbReference>
<proteinExistence type="predicted"/>
<keyword evidence="4" id="KW-1185">Reference proteome</keyword>
<dbReference type="Gene3D" id="3.30.300.30">
    <property type="match status" value="1"/>
</dbReference>
<dbReference type="InterPro" id="IPR025110">
    <property type="entry name" value="AMP-bd_C"/>
</dbReference>
<organism evidence="3 4">
    <name type="scientific">Paraburkholderia largidicola</name>
    <dbReference type="NCBI Taxonomy" id="3014751"/>
    <lineage>
        <taxon>Bacteria</taxon>
        <taxon>Pseudomonadati</taxon>
        <taxon>Pseudomonadota</taxon>
        <taxon>Betaproteobacteria</taxon>
        <taxon>Burkholderiales</taxon>
        <taxon>Burkholderiaceae</taxon>
        <taxon>Paraburkholderia</taxon>
    </lineage>
</organism>
<dbReference type="NCBIfam" id="NF005714">
    <property type="entry name" value="PRK07529.1"/>
    <property type="match status" value="1"/>
</dbReference>
<dbReference type="RefSeq" id="WP_197986850.1">
    <property type="nucleotide sequence ID" value="NZ_AP023175.1"/>
</dbReference>
<dbReference type="InterPro" id="IPR050237">
    <property type="entry name" value="ATP-dep_AMP-bd_enzyme"/>
</dbReference>
<dbReference type="Proteomes" id="UP000510888">
    <property type="component" value="Chromosome 2"/>
</dbReference>
<evidence type="ECO:0000259" key="2">
    <source>
        <dbReference type="Pfam" id="PF13193"/>
    </source>
</evidence>
<sequence>MAFRSLLDVQQAESVPLEARGLATSTYETIRRSAQAHPDSPALSFFFDAQHFKQTHHWNYAQFFADITRAANAFHALGVGRDDVIVFVLPNLPETHFTIWGGEAAGIVMAINPLLDGEQIAALIDTARAQVLVTLAPTPGTDLWPKLMPHLAQLPTLRDIVWVNLAPYVSTGKGLTLRLIAAAEKMRHQGRRIHDLRSLMHRQPADRLTSERQFASDDTASYLCTGGTTGLPKIAVRTHGAEVFDAWSTSAHMEFGDTRKTNFCGLPLFHANGQMVTGLMAWMNAHHVVLGTPQGYRGAGVLPSFWAIAEHYRINFFTGVPTVYAALLQYPDDSRDLSSLEFAICGAAPMPVELFREFERRTHIRILEGYGLTEGTCVTSCNPPDGDRLPGSIGIRLCYQGMRVAILDDKGRYLRDANVDEVGSIIIPGPNLFKGYLEDHHNAGIWLTIDGLRWLITGDLGRQDERGYFWLTGRNKELIIRGGHNIEPKLIEEPLQAHPAVAMVAAVGAPDAYAGEVPVAYVQLRAGHHATESELLSFASQTIHERAAVPKRIEIVESLPVTAVGKIYKPALVQREIKRTILAEAQAAGISDVSVEVV</sequence>
<dbReference type="InterPro" id="IPR020845">
    <property type="entry name" value="AMP-binding_CS"/>
</dbReference>
<feature type="domain" description="AMP-dependent synthetase/ligase" evidence="1">
    <location>
        <begin position="31"/>
        <end position="437"/>
    </location>
</feature>
<evidence type="ECO:0000313" key="3">
    <source>
        <dbReference type="EMBL" id="BCF90992.1"/>
    </source>
</evidence>
<feature type="domain" description="AMP-binding enzyme C-terminal" evidence="2">
    <location>
        <begin position="491"/>
        <end position="566"/>
    </location>
</feature>
<name>A0A7I8BQS3_9BURK</name>
<gene>
    <name evidence="3" type="ORF">PPGU16_40590</name>
</gene>
<dbReference type="InterPro" id="IPR045851">
    <property type="entry name" value="AMP-bd_C_sf"/>
</dbReference>
<dbReference type="PANTHER" id="PTHR43767:SF1">
    <property type="entry name" value="NONRIBOSOMAL PEPTIDE SYNTHASE PES1 (EUROFUNG)-RELATED"/>
    <property type="match status" value="1"/>
</dbReference>
<dbReference type="GO" id="GO:0016878">
    <property type="term" value="F:acid-thiol ligase activity"/>
    <property type="evidence" value="ECO:0007669"/>
    <property type="project" value="UniProtKB-ARBA"/>
</dbReference>
<accession>A0A7I8BQS3</accession>
<dbReference type="InterPro" id="IPR000873">
    <property type="entry name" value="AMP-dep_synth/lig_dom"/>
</dbReference>
<dbReference type="SUPFAM" id="SSF56801">
    <property type="entry name" value="Acetyl-CoA synthetase-like"/>
    <property type="match status" value="1"/>
</dbReference>
<dbReference type="Pfam" id="PF13193">
    <property type="entry name" value="AMP-binding_C"/>
    <property type="match status" value="1"/>
</dbReference>
<reference evidence="3 4" key="1">
    <citation type="journal article" date="2020" name="Genes (Basel)">
        <title>Genomic Comparison of Insect Gut Symbionts from Divergent Burkholderia Subclades.</title>
        <authorList>
            <person name="Takeshita K."/>
            <person name="Kikuchi Y."/>
        </authorList>
    </citation>
    <scope>NUCLEOTIDE SEQUENCE [LARGE SCALE GENOMIC DNA]</scope>
    <source>
        <strain evidence="3 4">PGU16</strain>
    </source>
</reference>
<evidence type="ECO:0000313" key="4">
    <source>
        <dbReference type="Proteomes" id="UP000510888"/>
    </source>
</evidence>
<protein>
    <submittedName>
        <fullName evidence="3">Acyl-CoA synthetase</fullName>
    </submittedName>
</protein>
<dbReference type="InterPro" id="IPR042099">
    <property type="entry name" value="ANL_N_sf"/>
</dbReference>
<evidence type="ECO:0000259" key="1">
    <source>
        <dbReference type="Pfam" id="PF00501"/>
    </source>
</evidence>